<dbReference type="EMBL" id="JBGFFE010000001">
    <property type="protein sequence ID" value="MEY8762087.1"/>
    <property type="molecule type" value="Genomic_DNA"/>
</dbReference>
<dbReference type="RefSeq" id="WP_294180549.1">
    <property type="nucleotide sequence ID" value="NZ_JBGFFE010000001.1"/>
</dbReference>
<evidence type="ECO:0000313" key="1">
    <source>
        <dbReference type="EMBL" id="MEY8762087.1"/>
    </source>
</evidence>
<comment type="caution">
    <text evidence="1">The sequence shown here is derived from an EMBL/GenBank/DDBJ whole genome shotgun (WGS) entry which is preliminary data.</text>
</comment>
<dbReference type="PANTHER" id="PTHR41260">
    <property type="entry name" value="PROTEIN ECSC"/>
    <property type="match status" value="1"/>
</dbReference>
<keyword evidence="2" id="KW-1185">Reference proteome</keyword>
<dbReference type="Pfam" id="PF12787">
    <property type="entry name" value="EcsC"/>
    <property type="match status" value="1"/>
</dbReference>
<dbReference type="InterPro" id="IPR024787">
    <property type="entry name" value="EcsC"/>
</dbReference>
<gene>
    <name evidence="1" type="ORF">AB8S09_00310</name>
</gene>
<dbReference type="PANTHER" id="PTHR41260:SF1">
    <property type="entry name" value="PROTEIN ECSC"/>
    <property type="match status" value="1"/>
</dbReference>
<name>A0ABV4DSZ0_9CLOT</name>
<protein>
    <submittedName>
        <fullName evidence="1">EcsC family protein</fullName>
    </submittedName>
</protein>
<evidence type="ECO:0000313" key="2">
    <source>
        <dbReference type="Proteomes" id="UP001565220"/>
    </source>
</evidence>
<sequence length="238" mass="27485">MNLYEDGALEELLRWKKEMLKKPSSTNEFTKRVQEKLNRFIPEKGQNIITKSIKSMVKTVIFGYKYTSGTPIHNMNLESRENLVKGKMKFYRSAAAISGAGTGGAGIIVGLADFPILLGLKMKFLFDTAGIYSFNVKNYKERLYILYIFQIAFSSQSRRREVYEIISEWDSYCRSLPKNRDDFDWKTFQQEYRDYIDIAKMLQIIPGIGAAIGAYANYKLMNQLGSTAMNAYRLRVFK</sequence>
<reference evidence="1 2" key="1">
    <citation type="submission" date="2024-08" db="EMBL/GenBank/DDBJ databases">
        <title>Clostridium lapicellarii sp. nov., and Clostridium renhuaiense sp. nov., two species isolated from the mud in a fermentation cellar used for producing sauce-flavour Chinese liquors.</title>
        <authorList>
            <person name="Yang F."/>
            <person name="Wang H."/>
            <person name="Chen L.Q."/>
            <person name="Zhou N."/>
            <person name="Lu J.J."/>
            <person name="Pu X.X."/>
            <person name="Wan B."/>
            <person name="Wang L."/>
            <person name="Liu S.J."/>
        </authorList>
    </citation>
    <scope>NUCLEOTIDE SEQUENCE [LARGE SCALE GENOMIC DNA]</scope>
    <source>
        <strain evidence="1 2">MT-113</strain>
    </source>
</reference>
<proteinExistence type="predicted"/>
<accession>A0ABV4DSZ0</accession>
<organism evidence="1 2">
    <name type="scientific">Clostridium lapidicellarium</name>
    <dbReference type="NCBI Taxonomy" id="3240931"/>
    <lineage>
        <taxon>Bacteria</taxon>
        <taxon>Bacillati</taxon>
        <taxon>Bacillota</taxon>
        <taxon>Clostridia</taxon>
        <taxon>Eubacteriales</taxon>
        <taxon>Clostridiaceae</taxon>
        <taxon>Clostridium</taxon>
    </lineage>
</organism>
<dbReference type="Proteomes" id="UP001565220">
    <property type="component" value="Unassembled WGS sequence"/>
</dbReference>